<evidence type="ECO:0000313" key="1">
    <source>
        <dbReference type="EMBL" id="KRF77828.1"/>
    </source>
</evidence>
<organism evidence="1 2">
    <name type="scientific">Drosophila virilis</name>
    <name type="common">Fruit fly</name>
    <dbReference type="NCBI Taxonomy" id="7244"/>
    <lineage>
        <taxon>Eukaryota</taxon>
        <taxon>Metazoa</taxon>
        <taxon>Ecdysozoa</taxon>
        <taxon>Arthropoda</taxon>
        <taxon>Hexapoda</taxon>
        <taxon>Insecta</taxon>
        <taxon>Pterygota</taxon>
        <taxon>Neoptera</taxon>
        <taxon>Endopterygota</taxon>
        <taxon>Diptera</taxon>
        <taxon>Brachycera</taxon>
        <taxon>Muscomorpha</taxon>
        <taxon>Ephydroidea</taxon>
        <taxon>Drosophilidae</taxon>
        <taxon>Drosophila</taxon>
    </lineage>
</organism>
<gene>
    <name evidence="1" type="primary">Dvir\GJ25579</name>
    <name evidence="1" type="ORF">Dvir_GJ25579</name>
</gene>
<keyword evidence="2" id="KW-1185">Reference proteome</keyword>
<dbReference type="AlphaFoldDB" id="A0A0Q9W9G0"/>
<evidence type="ECO:0000313" key="2">
    <source>
        <dbReference type="Proteomes" id="UP000008792"/>
    </source>
</evidence>
<sequence length="59" mass="6997">MKSVSLVCNLFKRFPIEFKQHQQQQQTQVSKTLCTGVTYIEKLEPYLKPILTSRQLRNK</sequence>
<dbReference type="InParanoid" id="A0A0Q9W9G0"/>
<dbReference type="SMR" id="A0A0Q9W9G0"/>
<reference evidence="1 2" key="1">
    <citation type="journal article" date="2007" name="Nature">
        <title>Evolution of genes and genomes on the Drosophila phylogeny.</title>
        <authorList>
            <consortium name="Drosophila 12 Genomes Consortium"/>
            <person name="Clark A.G."/>
            <person name="Eisen M.B."/>
            <person name="Smith D.R."/>
            <person name="Bergman C.M."/>
            <person name="Oliver B."/>
            <person name="Markow T.A."/>
            <person name="Kaufman T.C."/>
            <person name="Kellis M."/>
            <person name="Gelbart W."/>
            <person name="Iyer V.N."/>
            <person name="Pollard D.A."/>
            <person name="Sackton T.B."/>
            <person name="Larracuente A.M."/>
            <person name="Singh N.D."/>
            <person name="Abad J.P."/>
            <person name="Abt D.N."/>
            <person name="Adryan B."/>
            <person name="Aguade M."/>
            <person name="Akashi H."/>
            <person name="Anderson W.W."/>
            <person name="Aquadro C.F."/>
            <person name="Ardell D.H."/>
            <person name="Arguello R."/>
            <person name="Artieri C.G."/>
            <person name="Barbash D.A."/>
            <person name="Barker D."/>
            <person name="Barsanti P."/>
            <person name="Batterham P."/>
            <person name="Batzoglou S."/>
            <person name="Begun D."/>
            <person name="Bhutkar A."/>
            <person name="Blanco E."/>
            <person name="Bosak S.A."/>
            <person name="Bradley R.K."/>
            <person name="Brand A.D."/>
            <person name="Brent M.R."/>
            <person name="Brooks A.N."/>
            <person name="Brown R.H."/>
            <person name="Butlin R.K."/>
            <person name="Caggese C."/>
            <person name="Calvi B.R."/>
            <person name="Bernardo de Carvalho A."/>
            <person name="Caspi A."/>
            <person name="Castrezana S."/>
            <person name="Celniker S.E."/>
            <person name="Chang J.L."/>
            <person name="Chapple C."/>
            <person name="Chatterji S."/>
            <person name="Chinwalla A."/>
            <person name="Civetta A."/>
            <person name="Clifton S.W."/>
            <person name="Comeron J.M."/>
            <person name="Costello J.C."/>
            <person name="Coyne J.A."/>
            <person name="Daub J."/>
            <person name="David R.G."/>
            <person name="Delcher A.L."/>
            <person name="Delehaunty K."/>
            <person name="Do C.B."/>
            <person name="Ebling H."/>
            <person name="Edwards K."/>
            <person name="Eickbush T."/>
            <person name="Evans J.D."/>
            <person name="Filipski A."/>
            <person name="Findeiss S."/>
            <person name="Freyhult E."/>
            <person name="Fulton L."/>
            <person name="Fulton R."/>
            <person name="Garcia A.C."/>
            <person name="Gardiner A."/>
            <person name="Garfield D.A."/>
            <person name="Garvin B.E."/>
            <person name="Gibson G."/>
            <person name="Gilbert D."/>
            <person name="Gnerre S."/>
            <person name="Godfrey J."/>
            <person name="Good R."/>
            <person name="Gotea V."/>
            <person name="Gravely B."/>
            <person name="Greenberg A.J."/>
            <person name="Griffiths-Jones S."/>
            <person name="Gross S."/>
            <person name="Guigo R."/>
            <person name="Gustafson E.A."/>
            <person name="Haerty W."/>
            <person name="Hahn M.W."/>
            <person name="Halligan D.L."/>
            <person name="Halpern A.L."/>
            <person name="Halter G.M."/>
            <person name="Han M.V."/>
            <person name="Heger A."/>
            <person name="Hillier L."/>
            <person name="Hinrichs A.S."/>
            <person name="Holmes I."/>
            <person name="Hoskins R.A."/>
            <person name="Hubisz M.J."/>
            <person name="Hultmark D."/>
            <person name="Huntley M.A."/>
            <person name="Jaffe D.B."/>
            <person name="Jagadeeshan S."/>
            <person name="Jeck W.R."/>
            <person name="Johnson J."/>
            <person name="Jones C.D."/>
            <person name="Jordan W.C."/>
            <person name="Karpen G.H."/>
            <person name="Kataoka E."/>
            <person name="Keightley P.D."/>
            <person name="Kheradpour P."/>
            <person name="Kirkness E.F."/>
            <person name="Koerich L.B."/>
            <person name="Kristiansen K."/>
            <person name="Kudrna D."/>
            <person name="Kulathinal R.J."/>
            <person name="Kumar S."/>
            <person name="Kwok R."/>
            <person name="Lander E."/>
            <person name="Langley C.H."/>
            <person name="Lapoint R."/>
            <person name="Lazzaro B.P."/>
            <person name="Lee S.J."/>
            <person name="Levesque L."/>
            <person name="Li R."/>
            <person name="Lin C.F."/>
            <person name="Lin M.F."/>
            <person name="Lindblad-Toh K."/>
            <person name="Llopart A."/>
            <person name="Long M."/>
            <person name="Low L."/>
            <person name="Lozovsky E."/>
            <person name="Lu J."/>
            <person name="Luo M."/>
            <person name="Machado C.A."/>
            <person name="Makalowski W."/>
            <person name="Marzo M."/>
            <person name="Matsuda M."/>
            <person name="Matzkin L."/>
            <person name="McAllister B."/>
            <person name="McBride C.S."/>
            <person name="McKernan B."/>
            <person name="McKernan K."/>
            <person name="Mendez-Lago M."/>
            <person name="Minx P."/>
            <person name="Mollenhauer M.U."/>
            <person name="Montooth K."/>
            <person name="Mount S.M."/>
            <person name="Mu X."/>
            <person name="Myers E."/>
            <person name="Negre B."/>
            <person name="Newfeld S."/>
            <person name="Nielsen R."/>
            <person name="Noor M.A."/>
            <person name="O'Grady P."/>
            <person name="Pachter L."/>
            <person name="Papaceit M."/>
            <person name="Parisi M.J."/>
            <person name="Parisi M."/>
            <person name="Parts L."/>
            <person name="Pedersen J.S."/>
            <person name="Pesole G."/>
            <person name="Phillippy A.M."/>
            <person name="Ponting C.P."/>
            <person name="Pop M."/>
            <person name="Porcelli D."/>
            <person name="Powell J.R."/>
            <person name="Prohaska S."/>
            <person name="Pruitt K."/>
            <person name="Puig M."/>
            <person name="Quesneville H."/>
            <person name="Ram K.R."/>
            <person name="Rand D."/>
            <person name="Rasmussen M.D."/>
            <person name="Reed L.K."/>
            <person name="Reenan R."/>
            <person name="Reily A."/>
            <person name="Remington K.A."/>
            <person name="Rieger T.T."/>
            <person name="Ritchie M.G."/>
            <person name="Robin C."/>
            <person name="Rogers Y.H."/>
            <person name="Rohde C."/>
            <person name="Rozas J."/>
            <person name="Rubenfield M.J."/>
            <person name="Ruiz A."/>
            <person name="Russo S."/>
            <person name="Salzberg S.L."/>
            <person name="Sanchez-Gracia A."/>
            <person name="Saranga D.J."/>
            <person name="Sato H."/>
            <person name="Schaeffer S.W."/>
            <person name="Schatz M.C."/>
            <person name="Schlenke T."/>
            <person name="Schwartz R."/>
            <person name="Segarra C."/>
            <person name="Singh R.S."/>
            <person name="Sirot L."/>
            <person name="Sirota M."/>
            <person name="Sisneros N.B."/>
            <person name="Smith C.D."/>
            <person name="Smith T.F."/>
            <person name="Spieth J."/>
            <person name="Stage D.E."/>
            <person name="Stark A."/>
            <person name="Stephan W."/>
            <person name="Strausberg R.L."/>
            <person name="Strempel S."/>
            <person name="Sturgill D."/>
            <person name="Sutton G."/>
            <person name="Sutton G.G."/>
            <person name="Tao W."/>
            <person name="Teichmann S."/>
            <person name="Tobari Y.N."/>
            <person name="Tomimura Y."/>
            <person name="Tsolas J.M."/>
            <person name="Valente V.L."/>
            <person name="Venter E."/>
            <person name="Venter J.C."/>
            <person name="Vicario S."/>
            <person name="Vieira F.G."/>
            <person name="Vilella A.J."/>
            <person name="Villasante A."/>
            <person name="Walenz B."/>
            <person name="Wang J."/>
            <person name="Wasserman M."/>
            <person name="Watts T."/>
            <person name="Wilson D."/>
            <person name="Wilson R.K."/>
            <person name="Wing R.A."/>
            <person name="Wolfner M.F."/>
            <person name="Wong A."/>
            <person name="Wong G.K."/>
            <person name="Wu C.I."/>
            <person name="Wu G."/>
            <person name="Yamamoto D."/>
            <person name="Yang H.P."/>
            <person name="Yang S.P."/>
            <person name="Yorke J.A."/>
            <person name="Yoshida K."/>
            <person name="Zdobnov E."/>
            <person name="Zhang P."/>
            <person name="Zhang Y."/>
            <person name="Zimin A.V."/>
            <person name="Baldwin J."/>
            <person name="Abdouelleil A."/>
            <person name="Abdulkadir J."/>
            <person name="Abebe A."/>
            <person name="Abera B."/>
            <person name="Abreu J."/>
            <person name="Acer S.C."/>
            <person name="Aftuck L."/>
            <person name="Alexander A."/>
            <person name="An P."/>
            <person name="Anderson E."/>
            <person name="Anderson S."/>
            <person name="Arachi H."/>
            <person name="Azer M."/>
            <person name="Bachantsang P."/>
            <person name="Barry A."/>
            <person name="Bayul T."/>
            <person name="Berlin A."/>
            <person name="Bessette D."/>
            <person name="Bloom T."/>
            <person name="Blye J."/>
            <person name="Boguslavskiy L."/>
            <person name="Bonnet C."/>
            <person name="Boukhgalter B."/>
            <person name="Bourzgui I."/>
            <person name="Brown A."/>
            <person name="Cahill P."/>
            <person name="Channer S."/>
            <person name="Cheshatsang Y."/>
            <person name="Chuda L."/>
            <person name="Citroen M."/>
            <person name="Collymore A."/>
            <person name="Cooke P."/>
            <person name="Costello M."/>
            <person name="D'Aco K."/>
            <person name="Daza R."/>
            <person name="De Haan G."/>
            <person name="DeGray S."/>
            <person name="DeMaso C."/>
            <person name="Dhargay N."/>
            <person name="Dooley K."/>
            <person name="Dooley E."/>
            <person name="Doricent M."/>
            <person name="Dorje P."/>
            <person name="Dorjee K."/>
            <person name="Dupes A."/>
            <person name="Elong R."/>
            <person name="Falk J."/>
            <person name="Farina A."/>
            <person name="Faro S."/>
            <person name="Ferguson D."/>
            <person name="Fisher S."/>
            <person name="Foley C.D."/>
            <person name="Franke A."/>
            <person name="Friedrich D."/>
            <person name="Gadbois L."/>
            <person name="Gearin G."/>
            <person name="Gearin C.R."/>
            <person name="Giannoukos G."/>
            <person name="Goode T."/>
            <person name="Graham J."/>
            <person name="Grandbois E."/>
            <person name="Grewal S."/>
            <person name="Gyaltsen K."/>
            <person name="Hafez N."/>
            <person name="Hagos B."/>
            <person name="Hall J."/>
            <person name="Henson C."/>
            <person name="Hollinger A."/>
            <person name="Honan T."/>
            <person name="Huard M.D."/>
            <person name="Hughes L."/>
            <person name="Hurhula B."/>
            <person name="Husby M.E."/>
            <person name="Kamat A."/>
            <person name="Kanga B."/>
            <person name="Kashin S."/>
            <person name="Khazanovich D."/>
            <person name="Kisner P."/>
            <person name="Lance K."/>
            <person name="Lara M."/>
            <person name="Lee W."/>
            <person name="Lennon N."/>
            <person name="Letendre F."/>
            <person name="LeVine R."/>
            <person name="Lipovsky A."/>
            <person name="Liu X."/>
            <person name="Liu J."/>
            <person name="Liu S."/>
            <person name="Lokyitsang T."/>
            <person name="Lokyitsang Y."/>
            <person name="Lubonja R."/>
            <person name="Lui A."/>
            <person name="MacDonald P."/>
            <person name="Magnisalis V."/>
            <person name="Maru K."/>
            <person name="Matthews C."/>
            <person name="McCusker W."/>
            <person name="McDonough S."/>
            <person name="Mehta T."/>
            <person name="Meldrim J."/>
            <person name="Meneus L."/>
            <person name="Mihai O."/>
            <person name="Mihalev A."/>
            <person name="Mihova T."/>
            <person name="Mittelman R."/>
            <person name="Mlenga V."/>
            <person name="Montmayeur A."/>
            <person name="Mulrain L."/>
            <person name="Navidi A."/>
            <person name="Naylor J."/>
            <person name="Negash T."/>
            <person name="Nguyen T."/>
            <person name="Nguyen N."/>
            <person name="Nicol R."/>
            <person name="Norbu C."/>
            <person name="Norbu N."/>
            <person name="Novod N."/>
            <person name="O'Neill B."/>
            <person name="Osman S."/>
            <person name="Markiewicz E."/>
            <person name="Oyono O.L."/>
            <person name="Patti C."/>
            <person name="Phunkhang P."/>
            <person name="Pierre F."/>
            <person name="Priest M."/>
            <person name="Raghuraman S."/>
            <person name="Rege F."/>
            <person name="Reyes R."/>
            <person name="Rise C."/>
            <person name="Rogov P."/>
            <person name="Ross K."/>
            <person name="Ryan E."/>
            <person name="Settipalli S."/>
            <person name="Shea T."/>
            <person name="Sherpa N."/>
            <person name="Shi L."/>
            <person name="Shih D."/>
            <person name="Sparrow T."/>
            <person name="Spaulding J."/>
            <person name="Stalker J."/>
            <person name="Stange-Thomann N."/>
            <person name="Stavropoulos S."/>
            <person name="Stone C."/>
            <person name="Strader C."/>
            <person name="Tesfaye S."/>
            <person name="Thomson T."/>
            <person name="Thoulutsang Y."/>
            <person name="Thoulutsang D."/>
            <person name="Topham K."/>
            <person name="Topping I."/>
            <person name="Tsamla T."/>
            <person name="Vassiliev H."/>
            <person name="Vo A."/>
            <person name="Wangchuk T."/>
            <person name="Wangdi T."/>
            <person name="Weiand M."/>
            <person name="Wilkinson J."/>
            <person name="Wilson A."/>
            <person name="Yadav S."/>
            <person name="Young G."/>
            <person name="Yu Q."/>
            <person name="Zembek L."/>
            <person name="Zhong D."/>
            <person name="Zimmer A."/>
            <person name="Zwirko Z."/>
            <person name="Jaffe D.B."/>
            <person name="Alvarez P."/>
            <person name="Brockman W."/>
            <person name="Butler J."/>
            <person name="Chin C."/>
            <person name="Gnerre S."/>
            <person name="Grabherr M."/>
            <person name="Kleber M."/>
            <person name="Mauceli E."/>
            <person name="MacCallum I."/>
        </authorList>
    </citation>
    <scope>NUCLEOTIDE SEQUENCE [LARGE SCALE GENOMIC DNA]</scope>
    <source>
        <strain evidence="2">Tucson 15010-1051.87</strain>
    </source>
</reference>
<dbReference type="EMBL" id="CH940654">
    <property type="protein sequence ID" value="KRF77828.1"/>
    <property type="molecule type" value="Genomic_DNA"/>
</dbReference>
<protein>
    <submittedName>
        <fullName evidence="1">Uncharacterized protein</fullName>
    </submittedName>
</protein>
<name>A0A0Q9W9G0_DROVI</name>
<proteinExistence type="predicted"/>
<accession>A0A0Q9W9G0</accession>
<dbReference type="Proteomes" id="UP000008792">
    <property type="component" value="Unassembled WGS sequence"/>
</dbReference>